<protein>
    <recommendedName>
        <fullName evidence="3">Lipocalin-like protein</fullName>
    </recommendedName>
</protein>
<evidence type="ECO:0008006" key="3">
    <source>
        <dbReference type="Google" id="ProtNLM"/>
    </source>
</evidence>
<dbReference type="RefSeq" id="WP_348712274.1">
    <property type="nucleotide sequence ID" value="NZ_CAXIXW010000015.1"/>
</dbReference>
<evidence type="ECO:0000313" key="1">
    <source>
        <dbReference type="EMBL" id="CAL2086914.1"/>
    </source>
</evidence>
<dbReference type="Proteomes" id="UP001497416">
    <property type="component" value="Unassembled WGS sequence"/>
</dbReference>
<comment type="caution">
    <text evidence="1">The sequence shown here is derived from an EMBL/GenBank/DDBJ whole genome shotgun (WGS) entry which is preliminary data.</text>
</comment>
<name>A0ABP1EMW5_9FLAO</name>
<keyword evidence="2" id="KW-1185">Reference proteome</keyword>
<gene>
    <name evidence="1" type="ORF">T190607A01A_20719</name>
</gene>
<accession>A0ABP1EMW5</accession>
<proteinExistence type="predicted"/>
<evidence type="ECO:0000313" key="2">
    <source>
        <dbReference type="Proteomes" id="UP001497416"/>
    </source>
</evidence>
<sequence>MKKLLLLFVSMSLFVSCSDDNGETLVDVDASEIVGKWDLIDFKSDGKTNTDAFGQSIESEYTSFGKDFDFEVDFADNPKTATGTGSYTTVITTKILGQSQTQEVPTASANGLESATWSVNGGILTITPTNSDTPNLASDAKIIEFDGETMKLKFDINETVEEEQQGIKVTIKVNATAYLTLKKQVSTAL</sequence>
<dbReference type="EMBL" id="CAXIXY010000004">
    <property type="protein sequence ID" value="CAL2086914.1"/>
    <property type="molecule type" value="Genomic_DNA"/>
</dbReference>
<organism evidence="1 2">
    <name type="scientific">Tenacibaculum platacis</name>
    <dbReference type="NCBI Taxonomy" id="3137852"/>
    <lineage>
        <taxon>Bacteria</taxon>
        <taxon>Pseudomonadati</taxon>
        <taxon>Bacteroidota</taxon>
        <taxon>Flavobacteriia</taxon>
        <taxon>Flavobacteriales</taxon>
        <taxon>Flavobacteriaceae</taxon>
        <taxon>Tenacibaculum</taxon>
    </lineage>
</organism>
<reference evidence="1 2" key="1">
    <citation type="submission" date="2024-05" db="EMBL/GenBank/DDBJ databases">
        <authorList>
            <person name="Duchaud E."/>
        </authorList>
    </citation>
    <scope>NUCLEOTIDE SEQUENCE [LARGE SCALE GENOMIC DNA]</scope>
    <source>
        <strain evidence="1">Ena-SAMPLE-TAB-13-05-2024-13:56:06:370-140302</strain>
    </source>
</reference>
<dbReference type="PROSITE" id="PS51257">
    <property type="entry name" value="PROKAR_LIPOPROTEIN"/>
    <property type="match status" value="1"/>
</dbReference>